<dbReference type="GO" id="GO:0008408">
    <property type="term" value="F:3'-5' exonuclease activity"/>
    <property type="evidence" value="ECO:0007669"/>
    <property type="project" value="InterPro"/>
</dbReference>
<feature type="domain" description="3'-5' exonuclease" evidence="6">
    <location>
        <begin position="17"/>
        <end position="199"/>
    </location>
</feature>
<comment type="catalytic activity">
    <reaction evidence="5">
        <text>DNA(n) + a 2'-deoxyribonucleoside 5'-triphosphate = DNA(n+1) + diphosphate</text>
        <dbReference type="Rhea" id="RHEA:22508"/>
        <dbReference type="Rhea" id="RHEA-COMP:17339"/>
        <dbReference type="Rhea" id="RHEA-COMP:17340"/>
        <dbReference type="ChEBI" id="CHEBI:33019"/>
        <dbReference type="ChEBI" id="CHEBI:61560"/>
        <dbReference type="ChEBI" id="CHEBI:173112"/>
        <dbReference type="EC" id="2.7.7.7"/>
    </reaction>
</comment>
<keyword evidence="4" id="KW-0235">DNA replication</keyword>
<organism evidence="8 9">
    <name type="scientific">bacterium (Candidatus Gribaldobacteria) CG_4_10_14_0_8_um_filter_33_9</name>
    <dbReference type="NCBI Taxonomy" id="2014266"/>
    <lineage>
        <taxon>Bacteria</taxon>
        <taxon>Candidatus Gribaldobacteria</taxon>
    </lineage>
</organism>
<dbReference type="InterPro" id="IPR036397">
    <property type="entry name" value="RNaseH_sf"/>
</dbReference>
<dbReference type="GO" id="GO:0006261">
    <property type="term" value="P:DNA-templated DNA replication"/>
    <property type="evidence" value="ECO:0007669"/>
    <property type="project" value="InterPro"/>
</dbReference>
<evidence type="ECO:0000256" key="1">
    <source>
        <dbReference type="ARBA" id="ARBA00007705"/>
    </source>
</evidence>
<dbReference type="Gene3D" id="3.30.420.10">
    <property type="entry name" value="Ribonuclease H-like superfamily/Ribonuclease H"/>
    <property type="match status" value="1"/>
</dbReference>
<evidence type="ECO:0000259" key="6">
    <source>
        <dbReference type="SMART" id="SM00474"/>
    </source>
</evidence>
<evidence type="ECO:0000256" key="2">
    <source>
        <dbReference type="ARBA" id="ARBA00012417"/>
    </source>
</evidence>
<comment type="similarity">
    <text evidence="1">Belongs to the DNA polymerase type-A family.</text>
</comment>
<sequence length="637" mass="73326">MSTVFEQKVIRLPKPNYSYIKSSEKAKEILNTLSNYKVLEIDTETTGLDPYTSKVSLLQIGTSNKAYIFDMRSDTEFSDISWDLFKPILTSANILKLLQNAVFDMKMIKVHGGYYIKNIYDTMLVEQLFQLGLNMRGADLESLVYKYLRITIDKEPRNTFSDYYQKFEPFQLEYAANDVLVLNMIRNLQIPKIIEDELKDVCRLEFEFTKPMCEMELNGICFDINKHRNILCEIEAEKEKYKKIVESKLNFTKNQITLFDISLINIDSNAQLLEALNKYGLSIPNTDIKTLSKYKDLPIIDELLNYRRAQKFISTYGENLIAKIHSITNRLHTEFRQMVSTGRMSSSNPNLQNIPKKQIYRGCFVSKFDYNLITADMSSCEVRILANLSADPLFLHCYKNNIDIHTKTASEIFGIPMGKIKKTDRDAAKALNFGIFYGLTNIGLAIRLGINEDKAQEIINAYFKKYKGVKRYLDKSAKEAVIKRFSKSISGRRRYYPFPELGHPDFNRIKMGVERQAKNMGIQGSNADVLKQGMIYLVDRLEKFRSDAKLLLVVHDEAVVECHKSDRYEVAKIVEQSIIDGFADYFDLVPMETQALIGPCWLKNSCGNKISDKDCDGTEFIFDSDSKLQCIKCGNKI</sequence>
<name>A0A2M7RNE5_9BACT</name>
<dbReference type="InterPro" id="IPR001098">
    <property type="entry name" value="DNA-dir_DNA_pol_A_palm_dom"/>
</dbReference>
<dbReference type="FunFam" id="1.10.150.20:FF:000002">
    <property type="entry name" value="DNA polymerase I"/>
    <property type="match status" value="1"/>
</dbReference>
<dbReference type="InterPro" id="IPR002298">
    <property type="entry name" value="DNA_polymerase_A"/>
</dbReference>
<dbReference type="PANTHER" id="PTHR10133:SF27">
    <property type="entry name" value="DNA POLYMERASE NU"/>
    <property type="match status" value="1"/>
</dbReference>
<dbReference type="SMART" id="SM00482">
    <property type="entry name" value="POLAc"/>
    <property type="match status" value="1"/>
</dbReference>
<dbReference type="Proteomes" id="UP000229371">
    <property type="component" value="Unassembled WGS sequence"/>
</dbReference>
<dbReference type="GO" id="GO:0003677">
    <property type="term" value="F:DNA binding"/>
    <property type="evidence" value="ECO:0007669"/>
    <property type="project" value="InterPro"/>
</dbReference>
<reference evidence="9" key="1">
    <citation type="submission" date="2017-09" db="EMBL/GenBank/DDBJ databases">
        <title>Depth-based differentiation of microbial function through sediment-hosted aquifers and enrichment of novel symbionts in the deep terrestrial subsurface.</title>
        <authorList>
            <person name="Probst A.J."/>
            <person name="Ladd B."/>
            <person name="Jarett J.K."/>
            <person name="Geller-Mcgrath D.E."/>
            <person name="Sieber C.M.K."/>
            <person name="Emerson J.B."/>
            <person name="Anantharaman K."/>
            <person name="Thomas B.C."/>
            <person name="Malmstrom R."/>
            <person name="Stieglmeier M."/>
            <person name="Klingl A."/>
            <person name="Woyke T."/>
            <person name="Ryan C.M."/>
            <person name="Banfield J.F."/>
        </authorList>
    </citation>
    <scope>NUCLEOTIDE SEQUENCE [LARGE SCALE GENOMIC DNA]</scope>
</reference>
<accession>A0A2M7RNE5</accession>
<dbReference type="PANTHER" id="PTHR10133">
    <property type="entry name" value="DNA POLYMERASE I"/>
    <property type="match status" value="1"/>
</dbReference>
<dbReference type="Gene3D" id="1.20.1060.10">
    <property type="entry name" value="Taq DNA Polymerase, Chain T, domain 4"/>
    <property type="match status" value="1"/>
</dbReference>
<dbReference type="Pfam" id="PF00476">
    <property type="entry name" value="DNA_pol_A"/>
    <property type="match status" value="1"/>
</dbReference>
<feature type="domain" description="DNA-directed DNA polymerase family A palm" evidence="7">
    <location>
        <begin position="357"/>
        <end position="566"/>
    </location>
</feature>
<dbReference type="Pfam" id="PF01612">
    <property type="entry name" value="DNA_pol_A_exo1"/>
    <property type="match status" value="1"/>
</dbReference>
<dbReference type="AlphaFoldDB" id="A0A2M7RNE5"/>
<gene>
    <name evidence="8" type="ORF">COY61_01025</name>
</gene>
<comment type="caution">
    <text evidence="8">The sequence shown here is derived from an EMBL/GenBank/DDBJ whole genome shotgun (WGS) entry which is preliminary data.</text>
</comment>
<dbReference type="InterPro" id="IPR043502">
    <property type="entry name" value="DNA/RNA_pol_sf"/>
</dbReference>
<dbReference type="PRINTS" id="PR00868">
    <property type="entry name" value="DNAPOLI"/>
</dbReference>
<evidence type="ECO:0000256" key="3">
    <source>
        <dbReference type="ARBA" id="ARBA00020311"/>
    </source>
</evidence>
<dbReference type="InterPro" id="IPR012337">
    <property type="entry name" value="RNaseH-like_sf"/>
</dbReference>
<proteinExistence type="inferred from homology"/>
<dbReference type="InterPro" id="IPR002562">
    <property type="entry name" value="3'-5'_exonuclease_dom"/>
</dbReference>
<dbReference type="Gene3D" id="3.30.70.370">
    <property type="match status" value="1"/>
</dbReference>
<evidence type="ECO:0000313" key="9">
    <source>
        <dbReference type="Proteomes" id="UP000229371"/>
    </source>
</evidence>
<evidence type="ECO:0000313" key="8">
    <source>
        <dbReference type="EMBL" id="PIZ00995.1"/>
    </source>
</evidence>
<dbReference type="SUPFAM" id="SSF53098">
    <property type="entry name" value="Ribonuclease H-like"/>
    <property type="match status" value="1"/>
</dbReference>
<protein>
    <recommendedName>
        <fullName evidence="3">DNA polymerase I</fullName>
        <ecNumber evidence="2">2.7.7.7</ecNumber>
    </recommendedName>
</protein>
<evidence type="ECO:0000259" key="7">
    <source>
        <dbReference type="SMART" id="SM00482"/>
    </source>
</evidence>
<dbReference type="EC" id="2.7.7.7" evidence="2"/>
<dbReference type="SMART" id="SM00474">
    <property type="entry name" value="35EXOc"/>
    <property type="match status" value="1"/>
</dbReference>
<dbReference type="GO" id="GO:0006302">
    <property type="term" value="P:double-strand break repair"/>
    <property type="evidence" value="ECO:0007669"/>
    <property type="project" value="TreeGrafter"/>
</dbReference>
<dbReference type="Gene3D" id="1.10.150.20">
    <property type="entry name" value="5' to 3' exonuclease, C-terminal subdomain"/>
    <property type="match status" value="1"/>
</dbReference>
<dbReference type="SUPFAM" id="SSF56672">
    <property type="entry name" value="DNA/RNA polymerases"/>
    <property type="match status" value="1"/>
</dbReference>
<evidence type="ECO:0000256" key="5">
    <source>
        <dbReference type="ARBA" id="ARBA00049244"/>
    </source>
</evidence>
<dbReference type="EMBL" id="PFMI01000027">
    <property type="protein sequence ID" value="PIZ00995.1"/>
    <property type="molecule type" value="Genomic_DNA"/>
</dbReference>
<evidence type="ECO:0000256" key="4">
    <source>
        <dbReference type="ARBA" id="ARBA00022705"/>
    </source>
</evidence>
<dbReference type="GO" id="GO:0003887">
    <property type="term" value="F:DNA-directed DNA polymerase activity"/>
    <property type="evidence" value="ECO:0007669"/>
    <property type="project" value="UniProtKB-EC"/>
</dbReference>